<dbReference type="EMBL" id="LR797006">
    <property type="protein sequence ID" value="CAB4180832.1"/>
    <property type="molecule type" value="Genomic_DNA"/>
</dbReference>
<feature type="compositionally biased region" description="Polar residues" evidence="1">
    <location>
        <begin position="156"/>
        <end position="168"/>
    </location>
</feature>
<proteinExistence type="predicted"/>
<feature type="region of interest" description="Disordered" evidence="1">
    <location>
        <begin position="504"/>
        <end position="536"/>
    </location>
</feature>
<reference evidence="6" key="1">
    <citation type="submission" date="2020-05" db="EMBL/GenBank/DDBJ databases">
        <authorList>
            <person name="Chiriac C."/>
            <person name="Salcher M."/>
            <person name="Ghai R."/>
            <person name="Kavagutti S V."/>
        </authorList>
    </citation>
    <scope>NUCLEOTIDE SEQUENCE</scope>
</reference>
<sequence length="536" mass="56213">MRQSMNLDNNNHLNMIRSFAHQTGSTPVHLDNDSVKGLRNLHHLVHNEDVEHDFSKLKTLFAQPNIAIHLKSQLEKKKANGGMINDYINTLKHNGSGENSELSLVPDELAKFLDDSYSLGTTNAHTGHKEYHLGNMFDGLNNAFRPIKDSMRKESQTSTPPQMLNEMSTPPREGHAYGDIVGDPSQSSAWGLPSLSGVRNAAYNAASGLGNAAYNAASGLGNAAYNAASYVAPKVGNAAYSVANDLYKGTGNAYGLGDIYNVGKAAYGAFNNGNSSSMQGNDASKPGLIQNVMRGIAAPIGGAIGGLGGQFVGQKVGQNLAAGIPLIGHLAAPIAGNIAGNMAYNAAASKGRNKGIELADNFYNYIGGGGGNAPGINSNSQNPNQSSSRFPSFSEVGNKAYNAASNFGNAAYGAAQGLGNAAYGAAQGLGNAAYGLGKKVYDTTSTAASNLGNNIYSAGNTAYNKLPTIPRFNKTPDMSSTPPNNIQVNPQEFADIPFRNINLRTTPTRNVGRNPFDDISSSNVGRNPFASTNPFD</sequence>
<evidence type="ECO:0000313" key="6">
    <source>
        <dbReference type="EMBL" id="CAB5227197.1"/>
    </source>
</evidence>
<dbReference type="EMBL" id="LR798374">
    <property type="protein sequence ID" value="CAB5227197.1"/>
    <property type="molecule type" value="Genomic_DNA"/>
</dbReference>
<gene>
    <name evidence="4" type="ORF">UFOVP1074_14</name>
    <name evidence="5" type="ORF">UFOVP1424_5</name>
    <name evidence="6" type="ORF">UFOVP1521_5</name>
    <name evidence="2" type="ORF">UFOVP899_24</name>
    <name evidence="3" type="ORF">UFOVP987_23</name>
</gene>
<evidence type="ECO:0000256" key="1">
    <source>
        <dbReference type="SAM" id="MobiDB-lite"/>
    </source>
</evidence>
<evidence type="ECO:0000313" key="3">
    <source>
        <dbReference type="EMBL" id="CAB4176344.1"/>
    </source>
</evidence>
<evidence type="ECO:0000313" key="4">
    <source>
        <dbReference type="EMBL" id="CAB4180832.1"/>
    </source>
</evidence>
<dbReference type="EMBL" id="LR796840">
    <property type="protein sequence ID" value="CAB4168962.1"/>
    <property type="molecule type" value="Genomic_DNA"/>
</dbReference>
<accession>A0A6J7XDS3</accession>
<evidence type="ECO:0000313" key="5">
    <source>
        <dbReference type="EMBL" id="CAB4210297.1"/>
    </source>
</evidence>
<feature type="region of interest" description="Disordered" evidence="1">
    <location>
        <begin position="152"/>
        <end position="182"/>
    </location>
</feature>
<dbReference type="EMBL" id="LR797362">
    <property type="protein sequence ID" value="CAB4210297.1"/>
    <property type="molecule type" value="Genomic_DNA"/>
</dbReference>
<organism evidence="6">
    <name type="scientific">uncultured Caudovirales phage</name>
    <dbReference type="NCBI Taxonomy" id="2100421"/>
    <lineage>
        <taxon>Viruses</taxon>
        <taxon>Duplodnaviria</taxon>
        <taxon>Heunggongvirae</taxon>
        <taxon>Uroviricota</taxon>
        <taxon>Caudoviricetes</taxon>
        <taxon>Peduoviridae</taxon>
        <taxon>Maltschvirus</taxon>
        <taxon>Maltschvirus maltsch</taxon>
    </lineage>
</organism>
<feature type="region of interest" description="Disordered" evidence="1">
    <location>
        <begin position="374"/>
        <end position="393"/>
    </location>
</feature>
<feature type="compositionally biased region" description="Polar residues" evidence="1">
    <location>
        <begin position="519"/>
        <end position="536"/>
    </location>
</feature>
<dbReference type="EMBL" id="LR796935">
    <property type="protein sequence ID" value="CAB4176344.1"/>
    <property type="molecule type" value="Genomic_DNA"/>
</dbReference>
<protein>
    <submittedName>
        <fullName evidence="6">Uncharacterized protein</fullName>
    </submittedName>
</protein>
<name>A0A6J7XDS3_9CAUD</name>
<evidence type="ECO:0000313" key="2">
    <source>
        <dbReference type="EMBL" id="CAB4168962.1"/>
    </source>
</evidence>